<organism evidence="3 4">
    <name type="scientific">Pseudobutyrivibrio xylanivorans</name>
    <dbReference type="NCBI Taxonomy" id="185007"/>
    <lineage>
        <taxon>Bacteria</taxon>
        <taxon>Bacillati</taxon>
        <taxon>Bacillota</taxon>
        <taxon>Clostridia</taxon>
        <taxon>Lachnospirales</taxon>
        <taxon>Lachnospiraceae</taxon>
        <taxon>Pseudobutyrivibrio</taxon>
    </lineage>
</organism>
<dbReference type="InterPro" id="IPR050256">
    <property type="entry name" value="Glycosyltransferase_2"/>
</dbReference>
<protein>
    <submittedName>
        <fullName evidence="3">Glycosyltransferase involved in cell wall bisynthesis</fullName>
    </submittedName>
</protein>
<accession>A0A1G5S2L3</accession>
<feature type="transmembrane region" description="Helical" evidence="1">
    <location>
        <begin position="238"/>
        <end position="262"/>
    </location>
</feature>
<reference evidence="3 4" key="1">
    <citation type="submission" date="2016-10" db="EMBL/GenBank/DDBJ databases">
        <authorList>
            <person name="de Groot N.N."/>
        </authorList>
    </citation>
    <scope>NUCLEOTIDE SEQUENCE [LARGE SCALE GENOMIC DNA]</scope>
    <source>
        <strain evidence="3 4">DSM 10317</strain>
    </source>
</reference>
<feature type="transmembrane region" description="Helical" evidence="1">
    <location>
        <begin position="212"/>
        <end position="231"/>
    </location>
</feature>
<dbReference type="SUPFAM" id="SSF53448">
    <property type="entry name" value="Nucleotide-diphospho-sugar transferases"/>
    <property type="match status" value="1"/>
</dbReference>
<gene>
    <name evidence="3" type="ORF">SAMN02910350_01981</name>
</gene>
<dbReference type="InterPro" id="IPR001173">
    <property type="entry name" value="Glyco_trans_2-like"/>
</dbReference>
<dbReference type="GO" id="GO:0016740">
    <property type="term" value="F:transferase activity"/>
    <property type="evidence" value="ECO:0007669"/>
    <property type="project" value="UniProtKB-KW"/>
</dbReference>
<name>A0A1G5S2L3_PSEXY</name>
<dbReference type="AlphaFoldDB" id="A0A1G5S2L3"/>
<keyword evidence="1" id="KW-1133">Transmembrane helix</keyword>
<proteinExistence type="predicted"/>
<keyword evidence="3" id="KW-0808">Transferase</keyword>
<dbReference type="CDD" id="cd04187">
    <property type="entry name" value="DPM1_like_bac"/>
    <property type="match status" value="1"/>
</dbReference>
<dbReference type="Gene3D" id="3.90.550.10">
    <property type="entry name" value="Spore Coat Polysaccharide Biosynthesis Protein SpsA, Chain A"/>
    <property type="match status" value="1"/>
</dbReference>
<dbReference type="PANTHER" id="PTHR48090:SF8">
    <property type="entry name" value="GLYCOSYLTRANSFERASE CSBB-RELATED"/>
    <property type="match status" value="1"/>
</dbReference>
<dbReference type="GO" id="GO:0005886">
    <property type="term" value="C:plasma membrane"/>
    <property type="evidence" value="ECO:0007669"/>
    <property type="project" value="TreeGrafter"/>
</dbReference>
<dbReference type="Proteomes" id="UP000199428">
    <property type="component" value="Unassembled WGS sequence"/>
</dbReference>
<evidence type="ECO:0000259" key="2">
    <source>
        <dbReference type="Pfam" id="PF00535"/>
    </source>
</evidence>
<sequence>MDKKLLTIVVPCYNEQESLPLFYKAIKEMENEGKLSSVDLEFVFVDDGSRDNTLEVFRHLSQQDDRIHYVSFSRNFGKEAGIYAGLEKSTGDYVVIMDADLQDPPAMLPEMLSYIGTGEYDCVATRRVDRKGEPPIRSWFARKFYRLMNKISNADIVDGARDYQMMTRKVVEAILAMKEYNRFSKGIFGWVGFRRKWLEFENVERVAGETKWSFWKLFIYAIDGIVAFSTAPLIMASIFGLLMCIVAFVFIIIIIVRTLIFGDPTSGWPSMVCIMLLVSGIQLLCMGILGEYLAKTYLETKKRPIYLVQEEK</sequence>
<dbReference type="Pfam" id="PF00535">
    <property type="entry name" value="Glycos_transf_2"/>
    <property type="match status" value="1"/>
</dbReference>
<dbReference type="PANTHER" id="PTHR48090">
    <property type="entry name" value="UNDECAPRENYL-PHOSPHATE 4-DEOXY-4-FORMAMIDO-L-ARABINOSE TRANSFERASE-RELATED"/>
    <property type="match status" value="1"/>
</dbReference>
<dbReference type="RefSeq" id="WP_090163160.1">
    <property type="nucleotide sequence ID" value="NZ_FMWK01000010.1"/>
</dbReference>
<dbReference type="EMBL" id="FMWK01000010">
    <property type="protein sequence ID" value="SCZ79809.1"/>
    <property type="molecule type" value="Genomic_DNA"/>
</dbReference>
<evidence type="ECO:0000313" key="3">
    <source>
        <dbReference type="EMBL" id="SCZ79809.1"/>
    </source>
</evidence>
<evidence type="ECO:0000256" key="1">
    <source>
        <dbReference type="SAM" id="Phobius"/>
    </source>
</evidence>
<keyword evidence="1" id="KW-0472">Membrane</keyword>
<feature type="domain" description="Glycosyltransferase 2-like" evidence="2">
    <location>
        <begin position="7"/>
        <end position="174"/>
    </location>
</feature>
<dbReference type="InterPro" id="IPR029044">
    <property type="entry name" value="Nucleotide-diphossugar_trans"/>
</dbReference>
<keyword evidence="1" id="KW-0812">Transmembrane</keyword>
<evidence type="ECO:0000313" key="4">
    <source>
        <dbReference type="Proteomes" id="UP000199428"/>
    </source>
</evidence>
<feature type="transmembrane region" description="Helical" evidence="1">
    <location>
        <begin position="268"/>
        <end position="294"/>
    </location>
</feature>